<dbReference type="OrthoDB" id="9803333at2"/>
<sequence>MQRFTNKTALITGGTSGMGLATARRLLDEGAYVVITGRDQERLDAAVARLDAVDDRVLAVRADASSTAELDVLMRRIETWRGTLDVVFANAGVGVFKPTAELTEDDFDRTVDVNFKGVFFTVQKALPLMPRGGAVVLNASWTLYRGLSVASVYSASKAAVHNLARTMGSDLAPRGIRVNSVSPGYIDTAMWREANPDPGAEARNSAEVALGSLGHPEEVAAAVAFLASDDAAYITGQDLVVDGGLVGSVPVPVATPAPGSVAAV</sequence>
<accession>A0A964UY85</accession>
<dbReference type="Proteomes" id="UP000598297">
    <property type="component" value="Unassembled WGS sequence"/>
</dbReference>
<dbReference type="EC" id="1.1.1.47" evidence="4"/>
<evidence type="ECO:0000256" key="2">
    <source>
        <dbReference type="ARBA" id="ARBA00023002"/>
    </source>
</evidence>
<dbReference type="Gene3D" id="3.40.50.720">
    <property type="entry name" value="NAD(P)-binding Rossmann-like Domain"/>
    <property type="match status" value="1"/>
</dbReference>
<evidence type="ECO:0000313" key="4">
    <source>
        <dbReference type="EMBL" id="NBE55067.1"/>
    </source>
</evidence>
<feature type="domain" description="Ketoreductase" evidence="3">
    <location>
        <begin position="7"/>
        <end position="184"/>
    </location>
</feature>
<dbReference type="AlphaFoldDB" id="A0A964UY85"/>
<dbReference type="InterPro" id="IPR002347">
    <property type="entry name" value="SDR_fam"/>
</dbReference>
<evidence type="ECO:0000313" key="5">
    <source>
        <dbReference type="Proteomes" id="UP000598297"/>
    </source>
</evidence>
<dbReference type="InterPro" id="IPR036291">
    <property type="entry name" value="NAD(P)-bd_dom_sf"/>
</dbReference>
<dbReference type="PRINTS" id="PR00081">
    <property type="entry name" value="GDHRDH"/>
</dbReference>
<name>A0A964UY85_9ACTN</name>
<dbReference type="InterPro" id="IPR057326">
    <property type="entry name" value="KR_dom"/>
</dbReference>
<dbReference type="FunFam" id="3.40.50.720:FF:000084">
    <property type="entry name" value="Short-chain dehydrogenase reductase"/>
    <property type="match status" value="1"/>
</dbReference>
<comment type="caution">
    <text evidence="4">The sequence shown here is derived from an EMBL/GenBank/DDBJ whole genome shotgun (WGS) entry which is preliminary data.</text>
</comment>
<dbReference type="Pfam" id="PF13561">
    <property type="entry name" value="adh_short_C2"/>
    <property type="match status" value="1"/>
</dbReference>
<keyword evidence="5" id="KW-1185">Reference proteome</keyword>
<dbReference type="PRINTS" id="PR00080">
    <property type="entry name" value="SDRFAMILY"/>
</dbReference>
<organism evidence="4 5">
    <name type="scientific">Streptomyces boluensis</name>
    <dbReference type="NCBI Taxonomy" id="1775135"/>
    <lineage>
        <taxon>Bacteria</taxon>
        <taxon>Bacillati</taxon>
        <taxon>Actinomycetota</taxon>
        <taxon>Actinomycetes</taxon>
        <taxon>Kitasatosporales</taxon>
        <taxon>Streptomycetaceae</taxon>
        <taxon>Streptomyces</taxon>
    </lineage>
</organism>
<evidence type="ECO:0000259" key="3">
    <source>
        <dbReference type="SMART" id="SM00822"/>
    </source>
</evidence>
<dbReference type="PANTHER" id="PTHR43943:SF2">
    <property type="entry name" value="DEHYDROGENASE_REDUCTASE 4"/>
    <property type="match status" value="1"/>
</dbReference>
<dbReference type="PROSITE" id="PS00061">
    <property type="entry name" value="ADH_SHORT"/>
    <property type="match status" value="1"/>
</dbReference>
<gene>
    <name evidence="4" type="ORF">GUY60_27325</name>
</gene>
<dbReference type="RefSeq" id="WP_161702476.1">
    <property type="nucleotide sequence ID" value="NZ_JAAAHS010000279.1"/>
</dbReference>
<reference evidence="4" key="1">
    <citation type="submission" date="2020-01" db="EMBL/GenBank/DDBJ databases">
        <title>Whole-genome analyses of novel actinobacteria.</title>
        <authorList>
            <person name="Sahin N."/>
        </authorList>
    </citation>
    <scope>NUCLEOTIDE SEQUENCE</scope>
    <source>
        <strain evidence="4">YC537</strain>
    </source>
</reference>
<dbReference type="EMBL" id="JAAAHS010000279">
    <property type="protein sequence ID" value="NBE55067.1"/>
    <property type="molecule type" value="Genomic_DNA"/>
</dbReference>
<dbReference type="SUPFAM" id="SSF51735">
    <property type="entry name" value="NAD(P)-binding Rossmann-fold domains"/>
    <property type="match status" value="1"/>
</dbReference>
<dbReference type="GO" id="GO:0047936">
    <property type="term" value="F:glucose 1-dehydrogenase [NAD(P)+] activity"/>
    <property type="evidence" value="ECO:0007669"/>
    <property type="project" value="UniProtKB-EC"/>
</dbReference>
<dbReference type="NCBIfam" id="NF005559">
    <property type="entry name" value="PRK07231.1"/>
    <property type="match status" value="1"/>
</dbReference>
<protein>
    <submittedName>
        <fullName evidence="4">Glucose 1-dehydrogenase</fullName>
        <ecNumber evidence="4">1.1.1.47</ecNumber>
    </submittedName>
</protein>
<dbReference type="InterPro" id="IPR020904">
    <property type="entry name" value="Sc_DH/Rdtase_CS"/>
</dbReference>
<dbReference type="PANTHER" id="PTHR43943">
    <property type="entry name" value="DEHYDROGENASE/REDUCTASE (SDR FAMILY) MEMBER 4"/>
    <property type="match status" value="1"/>
</dbReference>
<dbReference type="CDD" id="cd05233">
    <property type="entry name" value="SDR_c"/>
    <property type="match status" value="1"/>
</dbReference>
<dbReference type="SMART" id="SM00822">
    <property type="entry name" value="PKS_KR"/>
    <property type="match status" value="1"/>
</dbReference>
<evidence type="ECO:0000256" key="1">
    <source>
        <dbReference type="ARBA" id="ARBA00006484"/>
    </source>
</evidence>
<comment type="similarity">
    <text evidence="1">Belongs to the short-chain dehydrogenases/reductases (SDR) family.</text>
</comment>
<keyword evidence="2 4" id="KW-0560">Oxidoreductase</keyword>
<proteinExistence type="inferred from homology"/>